<keyword evidence="5" id="KW-1003">Cell membrane</keyword>
<organism evidence="6 7">
    <name type="scientific">Mogibacterium timidum</name>
    <dbReference type="NCBI Taxonomy" id="35519"/>
    <lineage>
        <taxon>Bacteria</taxon>
        <taxon>Bacillati</taxon>
        <taxon>Bacillota</taxon>
        <taxon>Clostridia</taxon>
        <taxon>Peptostreptococcales</taxon>
        <taxon>Anaerovoracaceae</taxon>
        <taxon>Mogibacterium</taxon>
    </lineage>
</organism>
<evidence type="ECO:0000256" key="2">
    <source>
        <dbReference type="ARBA" id="ARBA00022692"/>
    </source>
</evidence>
<evidence type="ECO:0000313" key="7">
    <source>
        <dbReference type="Proteomes" id="UP000526307"/>
    </source>
</evidence>
<dbReference type="PANTHER" id="PTHR43483:SF3">
    <property type="entry name" value="MEMBRANE TRANSPORTER PROTEIN HI_0806-RELATED"/>
    <property type="match status" value="1"/>
</dbReference>
<evidence type="ECO:0000256" key="4">
    <source>
        <dbReference type="ARBA" id="ARBA00023136"/>
    </source>
</evidence>
<evidence type="ECO:0000256" key="5">
    <source>
        <dbReference type="RuleBase" id="RU363041"/>
    </source>
</evidence>
<dbReference type="Pfam" id="PF01925">
    <property type="entry name" value="TauE"/>
    <property type="match status" value="1"/>
</dbReference>
<keyword evidence="3 5" id="KW-1133">Transmembrane helix</keyword>
<sequence>MILRIIQALILGFGTVQGAFLTKHFIRERERGLQPKTIGIYWVMGFIFNFFDYLGIGSFAPSLACYRLTGTVSDEEIPGTLVTGAVIPVAVEALVSLSIIEVEITTLFTMYACAVLGAVLGGKQAVKLKVNTLRKFMGCALLIAATLMLASKFQLMPLGGTAIGLHGIRLVIGGAGAAVLAALLTVGIGNYAPTMVLVYMLGMNPAVSFPIMMGIGCLSIAGGSFPYFESGRYNKQAALGFALAGIPGVVIAAFIVKALPLNALQWLVIIVCIYTGISMLVQAFGEGRKHESET</sequence>
<feature type="transmembrane region" description="Helical" evidence="5">
    <location>
        <begin position="132"/>
        <end position="150"/>
    </location>
</feature>
<feature type="transmembrane region" description="Helical" evidence="5">
    <location>
        <begin position="170"/>
        <end position="189"/>
    </location>
</feature>
<comment type="caution">
    <text evidence="6">The sequence shown here is derived from an EMBL/GenBank/DDBJ whole genome shotgun (WGS) entry which is preliminary data.</text>
</comment>
<evidence type="ECO:0000256" key="3">
    <source>
        <dbReference type="ARBA" id="ARBA00022989"/>
    </source>
</evidence>
<comment type="similarity">
    <text evidence="5">Belongs to the 4-toluene sulfonate uptake permease (TSUP) (TC 2.A.102) family.</text>
</comment>
<evidence type="ECO:0000313" key="6">
    <source>
        <dbReference type="EMBL" id="NWO23517.1"/>
    </source>
</evidence>
<dbReference type="EMBL" id="JABXYR010000002">
    <property type="protein sequence ID" value="NWO23517.1"/>
    <property type="molecule type" value="Genomic_DNA"/>
</dbReference>
<evidence type="ECO:0000256" key="1">
    <source>
        <dbReference type="ARBA" id="ARBA00004141"/>
    </source>
</evidence>
<protein>
    <recommendedName>
        <fullName evidence="5">Probable membrane transporter protein</fullName>
    </recommendedName>
</protein>
<accession>A0A7Y8VSB0</accession>
<dbReference type="InterPro" id="IPR002781">
    <property type="entry name" value="TM_pro_TauE-like"/>
</dbReference>
<dbReference type="GO" id="GO:0005886">
    <property type="term" value="C:plasma membrane"/>
    <property type="evidence" value="ECO:0007669"/>
    <property type="project" value="UniProtKB-SubCell"/>
</dbReference>
<feature type="transmembrane region" description="Helical" evidence="5">
    <location>
        <begin position="38"/>
        <end position="60"/>
    </location>
</feature>
<dbReference type="Proteomes" id="UP000526307">
    <property type="component" value="Unassembled WGS sequence"/>
</dbReference>
<feature type="transmembrane region" description="Helical" evidence="5">
    <location>
        <begin position="237"/>
        <end position="257"/>
    </location>
</feature>
<reference evidence="6 7" key="1">
    <citation type="submission" date="2020-06" db="EMBL/GenBank/DDBJ databases">
        <title>Mogibacterium timidum strain W9173 genomic sequence.</title>
        <authorList>
            <person name="Wade W.G."/>
            <person name="Johnston C.D."/>
            <person name="Chen T."/>
            <person name="Dewhirst F.E."/>
        </authorList>
    </citation>
    <scope>NUCLEOTIDE SEQUENCE [LARGE SCALE GENOMIC DNA]</scope>
    <source>
        <strain evidence="6 7">W9173</strain>
    </source>
</reference>
<feature type="transmembrane region" description="Helical" evidence="5">
    <location>
        <begin position="107"/>
        <end position="126"/>
    </location>
</feature>
<keyword evidence="7" id="KW-1185">Reference proteome</keyword>
<dbReference type="AlphaFoldDB" id="A0A7Y8VSB0"/>
<feature type="transmembrane region" description="Helical" evidence="5">
    <location>
        <begin position="6"/>
        <end position="26"/>
    </location>
</feature>
<gene>
    <name evidence="6" type="ORF">HW270_05495</name>
</gene>
<keyword evidence="4 5" id="KW-0472">Membrane</keyword>
<comment type="subcellular location">
    <subcellularLocation>
        <location evidence="5">Cell membrane</location>
        <topology evidence="5">Multi-pass membrane protein</topology>
    </subcellularLocation>
    <subcellularLocation>
        <location evidence="1">Membrane</location>
        <topology evidence="1">Multi-pass membrane protein</topology>
    </subcellularLocation>
</comment>
<dbReference type="RefSeq" id="WP_036379966.1">
    <property type="nucleotide sequence ID" value="NZ_JABXYR010000002.1"/>
</dbReference>
<keyword evidence="2 5" id="KW-0812">Transmembrane</keyword>
<feature type="transmembrane region" description="Helical" evidence="5">
    <location>
        <begin position="263"/>
        <end position="284"/>
    </location>
</feature>
<feature type="transmembrane region" description="Helical" evidence="5">
    <location>
        <begin position="209"/>
        <end position="228"/>
    </location>
</feature>
<dbReference type="PANTHER" id="PTHR43483">
    <property type="entry name" value="MEMBRANE TRANSPORTER PROTEIN HI_0806-RELATED"/>
    <property type="match status" value="1"/>
</dbReference>
<name>A0A7Y8VSB0_9FIRM</name>
<proteinExistence type="inferred from homology"/>